<dbReference type="Proteomes" id="UP000660611">
    <property type="component" value="Unassembled WGS sequence"/>
</dbReference>
<comment type="caution">
    <text evidence="1">The sequence shown here is derived from an EMBL/GenBank/DDBJ whole genome shotgun (WGS) entry which is preliminary data.</text>
</comment>
<dbReference type="AlphaFoldDB" id="A0A919PJH7"/>
<organism evidence="1 2">
    <name type="scientific">Dactylosporangium siamense</name>
    <dbReference type="NCBI Taxonomy" id="685454"/>
    <lineage>
        <taxon>Bacteria</taxon>
        <taxon>Bacillati</taxon>
        <taxon>Actinomycetota</taxon>
        <taxon>Actinomycetes</taxon>
        <taxon>Micromonosporales</taxon>
        <taxon>Micromonosporaceae</taxon>
        <taxon>Dactylosporangium</taxon>
    </lineage>
</organism>
<keyword evidence="2" id="KW-1185">Reference proteome</keyword>
<dbReference type="EMBL" id="BONQ01000050">
    <property type="protein sequence ID" value="GIG45292.1"/>
    <property type="molecule type" value="Genomic_DNA"/>
</dbReference>
<sequence length="229" mass="24984">MRRTLQGVYLRFQALTAPVQLRAVARLGDQDFFWDVIEPSLTDQLDATLSSVSVPSASTSLTTEVAKLLSLVRHPGVRSRMPVLEASYNKLGLPHRAAIAAAAPDPHFLPVTIEAMQTAGDWRVAEQLCELLVVPYGPLMSAEVLRAVLEGWSSNSKCRAASRMPKLAVVLYAATAHLGLARHPLWQQFVRDARARAEADDLPYYSYDGVEQAIVTDGGAPIGEFGARF</sequence>
<proteinExistence type="predicted"/>
<evidence type="ECO:0000313" key="1">
    <source>
        <dbReference type="EMBL" id="GIG45292.1"/>
    </source>
</evidence>
<name>A0A919PJH7_9ACTN</name>
<evidence type="ECO:0000313" key="2">
    <source>
        <dbReference type="Proteomes" id="UP000660611"/>
    </source>
</evidence>
<protein>
    <submittedName>
        <fullName evidence="1">Uncharacterized protein</fullName>
    </submittedName>
</protein>
<accession>A0A919PJH7</accession>
<gene>
    <name evidence="1" type="ORF">Dsi01nite_033330</name>
</gene>
<reference evidence="1" key="1">
    <citation type="submission" date="2021-01" db="EMBL/GenBank/DDBJ databases">
        <title>Whole genome shotgun sequence of Dactylosporangium siamense NBRC 106093.</title>
        <authorList>
            <person name="Komaki H."/>
            <person name="Tamura T."/>
        </authorList>
    </citation>
    <scope>NUCLEOTIDE SEQUENCE</scope>
    <source>
        <strain evidence="1">NBRC 106093</strain>
    </source>
</reference>